<dbReference type="STRING" id="49390.A0A068VHR0"/>
<evidence type="ECO:0000256" key="6">
    <source>
        <dbReference type="SAM" id="MobiDB-lite"/>
    </source>
</evidence>
<evidence type="ECO:0000256" key="3">
    <source>
        <dbReference type="ARBA" id="ARBA00022970"/>
    </source>
</evidence>
<comment type="subcellular location">
    <subcellularLocation>
        <location evidence="1">Membrane</location>
    </subcellularLocation>
</comment>
<feature type="transmembrane region" description="Helical" evidence="7">
    <location>
        <begin position="25"/>
        <end position="44"/>
    </location>
</feature>
<feature type="domain" description="Amino acid transporter transmembrane" evidence="8">
    <location>
        <begin position="24"/>
        <end position="87"/>
    </location>
</feature>
<keyword evidence="3" id="KW-0813">Transport</keyword>
<dbReference type="GO" id="GO:0016020">
    <property type="term" value="C:membrane"/>
    <property type="evidence" value="ECO:0007669"/>
    <property type="project" value="UniProtKB-SubCell"/>
</dbReference>
<keyword evidence="3" id="KW-0029">Amino-acid transport</keyword>
<name>A0A068VHR0_COFCA</name>
<organism evidence="9 10">
    <name type="scientific">Coffea canephora</name>
    <name type="common">Robusta coffee</name>
    <dbReference type="NCBI Taxonomy" id="49390"/>
    <lineage>
        <taxon>Eukaryota</taxon>
        <taxon>Viridiplantae</taxon>
        <taxon>Streptophyta</taxon>
        <taxon>Embryophyta</taxon>
        <taxon>Tracheophyta</taxon>
        <taxon>Spermatophyta</taxon>
        <taxon>Magnoliopsida</taxon>
        <taxon>eudicotyledons</taxon>
        <taxon>Gunneridae</taxon>
        <taxon>Pentapetalae</taxon>
        <taxon>asterids</taxon>
        <taxon>lamiids</taxon>
        <taxon>Gentianales</taxon>
        <taxon>Rubiaceae</taxon>
        <taxon>Ixoroideae</taxon>
        <taxon>Gardenieae complex</taxon>
        <taxon>Bertiereae - Coffeeae clade</taxon>
        <taxon>Coffeeae</taxon>
        <taxon>Coffea</taxon>
    </lineage>
</organism>
<dbReference type="InParanoid" id="A0A068VHR0"/>
<feature type="compositionally biased region" description="Basic and acidic residues" evidence="6">
    <location>
        <begin position="1"/>
        <end position="19"/>
    </location>
</feature>
<dbReference type="Proteomes" id="UP000295252">
    <property type="component" value="Unassembled WGS sequence"/>
</dbReference>
<dbReference type="EMBL" id="HG740107">
    <property type="protein sequence ID" value="CDP20236.1"/>
    <property type="molecule type" value="Genomic_DNA"/>
</dbReference>
<dbReference type="InterPro" id="IPR013057">
    <property type="entry name" value="AA_transpt_TM"/>
</dbReference>
<feature type="region of interest" description="Disordered" evidence="6">
    <location>
        <begin position="1"/>
        <end position="23"/>
    </location>
</feature>
<dbReference type="GO" id="GO:0006865">
    <property type="term" value="P:amino acid transport"/>
    <property type="evidence" value="ECO:0007669"/>
    <property type="project" value="UniProtKB-KW"/>
</dbReference>
<dbReference type="AlphaFoldDB" id="A0A068VHR0"/>
<keyword evidence="10" id="KW-1185">Reference proteome</keyword>
<evidence type="ECO:0000313" key="9">
    <source>
        <dbReference type="EMBL" id="CDP20236.1"/>
    </source>
</evidence>
<protein>
    <submittedName>
        <fullName evidence="9">DH200=94 genomic scaffold, scaffold_1023</fullName>
    </submittedName>
</protein>
<evidence type="ECO:0000256" key="5">
    <source>
        <dbReference type="ARBA" id="ARBA00023136"/>
    </source>
</evidence>
<evidence type="ECO:0000256" key="4">
    <source>
        <dbReference type="ARBA" id="ARBA00022989"/>
    </source>
</evidence>
<sequence length="96" mass="10633">MDELRRAPIDSAKGKDDHGRPKRTGTFYTATAHIITTVVGLGVLSSPRVISQIGWFARPMALISFSLITLFTSTILADFYRFLDSVSAEETIPTWT</sequence>
<dbReference type="PhylomeDB" id="A0A068VHR0"/>
<dbReference type="OrthoDB" id="40134at2759"/>
<evidence type="ECO:0000259" key="8">
    <source>
        <dbReference type="Pfam" id="PF01490"/>
    </source>
</evidence>
<accession>A0A068VHR0</accession>
<keyword evidence="4 7" id="KW-1133">Transmembrane helix</keyword>
<dbReference type="Gramene" id="CDP20236">
    <property type="protein sequence ID" value="CDP20236"/>
    <property type="gene ID" value="GSCOC_T00004585001"/>
</dbReference>
<gene>
    <name evidence="9" type="ORF">GSCOC_T00004585001</name>
</gene>
<dbReference type="Pfam" id="PF01490">
    <property type="entry name" value="Aa_trans"/>
    <property type="match status" value="1"/>
</dbReference>
<evidence type="ECO:0000313" key="10">
    <source>
        <dbReference type="Proteomes" id="UP000295252"/>
    </source>
</evidence>
<evidence type="ECO:0000256" key="2">
    <source>
        <dbReference type="ARBA" id="ARBA00022692"/>
    </source>
</evidence>
<feature type="transmembrane region" description="Helical" evidence="7">
    <location>
        <begin position="56"/>
        <end position="77"/>
    </location>
</feature>
<dbReference type="OMA" id="GDHMENG"/>
<reference evidence="10" key="1">
    <citation type="journal article" date="2014" name="Science">
        <title>The coffee genome provides insight into the convergent evolution of caffeine biosynthesis.</title>
        <authorList>
            <person name="Denoeud F."/>
            <person name="Carretero-Paulet L."/>
            <person name="Dereeper A."/>
            <person name="Droc G."/>
            <person name="Guyot R."/>
            <person name="Pietrella M."/>
            <person name="Zheng C."/>
            <person name="Alberti A."/>
            <person name="Anthony F."/>
            <person name="Aprea G."/>
            <person name="Aury J.M."/>
            <person name="Bento P."/>
            <person name="Bernard M."/>
            <person name="Bocs S."/>
            <person name="Campa C."/>
            <person name="Cenci A."/>
            <person name="Combes M.C."/>
            <person name="Crouzillat D."/>
            <person name="Da Silva C."/>
            <person name="Daddiego L."/>
            <person name="De Bellis F."/>
            <person name="Dussert S."/>
            <person name="Garsmeur O."/>
            <person name="Gayraud T."/>
            <person name="Guignon V."/>
            <person name="Jahn K."/>
            <person name="Jamilloux V."/>
            <person name="Joet T."/>
            <person name="Labadie K."/>
            <person name="Lan T."/>
            <person name="Leclercq J."/>
            <person name="Lepelley M."/>
            <person name="Leroy T."/>
            <person name="Li L.T."/>
            <person name="Librado P."/>
            <person name="Lopez L."/>
            <person name="Munoz A."/>
            <person name="Noel B."/>
            <person name="Pallavicini A."/>
            <person name="Perrotta G."/>
            <person name="Poncet V."/>
            <person name="Pot D."/>
            <person name="Priyono X."/>
            <person name="Rigoreau M."/>
            <person name="Rouard M."/>
            <person name="Rozas J."/>
            <person name="Tranchant-Dubreuil C."/>
            <person name="VanBuren R."/>
            <person name="Zhang Q."/>
            <person name="Andrade A.C."/>
            <person name="Argout X."/>
            <person name="Bertrand B."/>
            <person name="de Kochko A."/>
            <person name="Graziosi G."/>
            <person name="Henry R.J."/>
            <person name="Jayarama X."/>
            <person name="Ming R."/>
            <person name="Nagai C."/>
            <person name="Rounsley S."/>
            <person name="Sankoff D."/>
            <person name="Giuliano G."/>
            <person name="Albert V.A."/>
            <person name="Wincker P."/>
            <person name="Lashermes P."/>
        </authorList>
    </citation>
    <scope>NUCLEOTIDE SEQUENCE [LARGE SCALE GENOMIC DNA]</scope>
    <source>
        <strain evidence="10">cv. DH200-94</strain>
    </source>
</reference>
<evidence type="ECO:0000256" key="1">
    <source>
        <dbReference type="ARBA" id="ARBA00004370"/>
    </source>
</evidence>
<proteinExistence type="predicted"/>
<keyword evidence="2 7" id="KW-0812">Transmembrane</keyword>
<keyword evidence="5 7" id="KW-0472">Membrane</keyword>
<evidence type="ECO:0000256" key="7">
    <source>
        <dbReference type="SAM" id="Phobius"/>
    </source>
</evidence>